<dbReference type="Proteomes" id="UP000616114">
    <property type="component" value="Unassembled WGS sequence"/>
</dbReference>
<protein>
    <submittedName>
        <fullName evidence="1">Uncharacterized protein</fullName>
    </submittedName>
</protein>
<keyword evidence="2" id="KW-1185">Reference proteome</keyword>
<name>A0A8J2XKG6_9MICO</name>
<reference evidence="1" key="2">
    <citation type="submission" date="2020-09" db="EMBL/GenBank/DDBJ databases">
        <authorList>
            <person name="Sun Q."/>
            <person name="Zhou Y."/>
        </authorList>
    </citation>
    <scope>NUCLEOTIDE SEQUENCE</scope>
    <source>
        <strain evidence="1">CGMCC 1.12785</strain>
    </source>
</reference>
<organism evidence="1 2">
    <name type="scientific">Sediminivirga luteola</name>
    <dbReference type="NCBI Taxonomy" id="1774748"/>
    <lineage>
        <taxon>Bacteria</taxon>
        <taxon>Bacillati</taxon>
        <taxon>Actinomycetota</taxon>
        <taxon>Actinomycetes</taxon>
        <taxon>Micrococcales</taxon>
        <taxon>Brevibacteriaceae</taxon>
        <taxon>Sediminivirga</taxon>
    </lineage>
</organism>
<reference evidence="1" key="1">
    <citation type="journal article" date="2014" name="Int. J. Syst. Evol. Microbiol.">
        <title>Complete genome sequence of Corynebacterium casei LMG S-19264T (=DSM 44701T), isolated from a smear-ripened cheese.</title>
        <authorList>
            <consortium name="US DOE Joint Genome Institute (JGI-PGF)"/>
            <person name="Walter F."/>
            <person name="Albersmeier A."/>
            <person name="Kalinowski J."/>
            <person name="Ruckert C."/>
        </authorList>
    </citation>
    <scope>NUCLEOTIDE SEQUENCE</scope>
    <source>
        <strain evidence="1">CGMCC 1.12785</strain>
    </source>
</reference>
<dbReference type="EMBL" id="BMFY01000005">
    <property type="protein sequence ID" value="GGA13467.1"/>
    <property type="molecule type" value="Genomic_DNA"/>
</dbReference>
<proteinExistence type="predicted"/>
<evidence type="ECO:0000313" key="2">
    <source>
        <dbReference type="Proteomes" id="UP000616114"/>
    </source>
</evidence>
<sequence length="260" mass="27302">MATRAESAIAVVRTVPTTLEDALTVVHGLPDDAWAVLISPRREHAEHRRLVYQARAAREETLVAFHVTDLSPLGAAILTEMAQPLLTTLPPHRLLPALAALESQMRCFTVTDTVVSMNEPRTPLLTHARSWIPGGTYLAELGGGVHAYSPKKPGKALDRIALASPGAVAALAPSSDEGPAGSRIGAATEALIGHLRPAQVLARPNPDPGWWGSPRCAQLVLAPADLSVALKHPGDETPVPADIPVAVLCTPPAPPQEAST</sequence>
<gene>
    <name evidence="1" type="ORF">GCM10011333_15560</name>
</gene>
<comment type="caution">
    <text evidence="1">The sequence shown here is derived from an EMBL/GenBank/DDBJ whole genome shotgun (WGS) entry which is preliminary data.</text>
</comment>
<evidence type="ECO:0000313" key="1">
    <source>
        <dbReference type="EMBL" id="GGA13467.1"/>
    </source>
</evidence>
<dbReference type="AlphaFoldDB" id="A0A8J2XKG6"/>
<dbReference type="RefSeq" id="WP_237143175.1">
    <property type="nucleotide sequence ID" value="NZ_JAJTWX010000029.1"/>
</dbReference>
<accession>A0A8J2XKG6</accession>